<keyword evidence="6" id="KW-1185">Reference proteome</keyword>
<dbReference type="AlphaFoldDB" id="A0A238C4X8"/>
<proteinExistence type="predicted"/>
<evidence type="ECO:0000256" key="2">
    <source>
        <dbReference type="ARBA" id="ARBA00023157"/>
    </source>
</evidence>
<gene>
    <name evidence="5" type="ORF">X798_00144</name>
</gene>
<feature type="signal peptide" evidence="3">
    <location>
        <begin position="1"/>
        <end position="21"/>
    </location>
</feature>
<protein>
    <submittedName>
        <fullName evidence="5">EMI domain protein</fullName>
    </submittedName>
</protein>
<dbReference type="EMBL" id="KZ269977">
    <property type="protein sequence ID" value="OZC12513.1"/>
    <property type="molecule type" value="Genomic_DNA"/>
</dbReference>
<evidence type="ECO:0000313" key="5">
    <source>
        <dbReference type="EMBL" id="OZC12513.1"/>
    </source>
</evidence>
<dbReference type="PROSITE" id="PS51041">
    <property type="entry name" value="EMI"/>
    <property type="match status" value="1"/>
</dbReference>
<dbReference type="Pfam" id="PF07546">
    <property type="entry name" value="EMI"/>
    <property type="match status" value="1"/>
</dbReference>
<organism evidence="5 6">
    <name type="scientific">Onchocerca flexuosa</name>
    <dbReference type="NCBI Taxonomy" id="387005"/>
    <lineage>
        <taxon>Eukaryota</taxon>
        <taxon>Metazoa</taxon>
        <taxon>Ecdysozoa</taxon>
        <taxon>Nematoda</taxon>
        <taxon>Chromadorea</taxon>
        <taxon>Rhabditida</taxon>
        <taxon>Spirurina</taxon>
        <taxon>Spiruromorpha</taxon>
        <taxon>Filarioidea</taxon>
        <taxon>Onchocercidae</taxon>
        <taxon>Onchocerca</taxon>
    </lineage>
</organism>
<dbReference type="Proteomes" id="UP000242913">
    <property type="component" value="Unassembled WGS sequence"/>
</dbReference>
<evidence type="ECO:0000256" key="3">
    <source>
        <dbReference type="SAM" id="SignalP"/>
    </source>
</evidence>
<feature type="domain" description="EMI" evidence="4">
    <location>
        <begin position="26"/>
        <end position="104"/>
    </location>
</feature>
<evidence type="ECO:0000313" key="6">
    <source>
        <dbReference type="Proteomes" id="UP000242913"/>
    </source>
</evidence>
<name>A0A238C4X8_9BILA</name>
<feature type="chain" id="PRO_5013394106" evidence="3">
    <location>
        <begin position="22"/>
        <end position="110"/>
    </location>
</feature>
<reference evidence="5 6" key="1">
    <citation type="submission" date="2015-12" db="EMBL/GenBank/DDBJ databases">
        <title>Draft genome of the nematode, Onchocerca flexuosa.</title>
        <authorList>
            <person name="Mitreva M."/>
        </authorList>
    </citation>
    <scope>NUCLEOTIDE SEQUENCE [LARGE SCALE GENOMIC DNA]</scope>
    <source>
        <strain evidence="5">Red Deer</strain>
    </source>
</reference>
<keyword evidence="1 3" id="KW-0732">Signal</keyword>
<evidence type="ECO:0000259" key="4">
    <source>
        <dbReference type="PROSITE" id="PS51041"/>
    </source>
</evidence>
<evidence type="ECO:0000256" key="1">
    <source>
        <dbReference type="ARBA" id="ARBA00022729"/>
    </source>
</evidence>
<dbReference type="InterPro" id="IPR011489">
    <property type="entry name" value="EMI_domain"/>
</dbReference>
<sequence>MYRLLKLLLIAVASFARLVYCGEPTGDNVCTVPVEKEELQLERYIQKVPYRTTVWCPDISKGFKCEEVKYGDKISYRNVPKIVTVYVKQCCDGYAKIANDTCIRKFILMK</sequence>
<keyword evidence="2" id="KW-1015">Disulfide bond</keyword>
<accession>A0A238C4X8</accession>